<gene>
    <name evidence="4" type="ORF">S01H1_28896</name>
</gene>
<evidence type="ECO:0000259" key="3">
    <source>
        <dbReference type="Pfam" id="PF16347"/>
    </source>
</evidence>
<dbReference type="GO" id="GO:0005737">
    <property type="term" value="C:cytoplasm"/>
    <property type="evidence" value="ECO:0007669"/>
    <property type="project" value="TreeGrafter"/>
</dbReference>
<organism evidence="4">
    <name type="scientific">marine sediment metagenome</name>
    <dbReference type="NCBI Taxonomy" id="412755"/>
    <lineage>
        <taxon>unclassified sequences</taxon>
        <taxon>metagenomes</taxon>
        <taxon>ecological metagenomes</taxon>
    </lineage>
</organism>
<dbReference type="InterPro" id="IPR032506">
    <property type="entry name" value="SGSH_C"/>
</dbReference>
<dbReference type="EMBL" id="BARS01017688">
    <property type="protein sequence ID" value="GAF86761.1"/>
    <property type="molecule type" value="Genomic_DNA"/>
</dbReference>
<keyword evidence="1" id="KW-0479">Metal-binding</keyword>
<dbReference type="SUPFAM" id="SSF53649">
    <property type="entry name" value="Alkaline phosphatase-like"/>
    <property type="match status" value="1"/>
</dbReference>
<comment type="caution">
    <text evidence="4">The sequence shown here is derived from an EMBL/GenBank/DDBJ whole genome shotgun (WGS) entry which is preliminary data.</text>
</comment>
<proteinExistence type="predicted"/>
<dbReference type="GO" id="GO:0046872">
    <property type="term" value="F:metal ion binding"/>
    <property type="evidence" value="ECO:0007669"/>
    <property type="project" value="UniProtKB-KW"/>
</dbReference>
<dbReference type="InterPro" id="IPR017850">
    <property type="entry name" value="Alkaline_phosphatase_core_sf"/>
</dbReference>
<feature type="domain" description="N-sulphoglucosamine sulphohydrolase C-terminal" evidence="3">
    <location>
        <begin position="2"/>
        <end position="89"/>
    </location>
</feature>
<feature type="non-terminal residue" evidence="4">
    <location>
        <position position="1"/>
    </location>
</feature>
<evidence type="ECO:0000256" key="1">
    <source>
        <dbReference type="ARBA" id="ARBA00022723"/>
    </source>
</evidence>
<dbReference type="Pfam" id="PF16347">
    <property type="entry name" value="SGSH_C"/>
    <property type="match status" value="1"/>
</dbReference>
<dbReference type="GO" id="GO:0008484">
    <property type="term" value="F:sulfuric ester hydrolase activity"/>
    <property type="evidence" value="ECO:0007669"/>
    <property type="project" value="TreeGrafter"/>
</dbReference>
<dbReference type="AlphaFoldDB" id="X0THI6"/>
<name>X0THI6_9ZZZZ</name>
<evidence type="ECO:0000313" key="4">
    <source>
        <dbReference type="EMBL" id="GAF86761.1"/>
    </source>
</evidence>
<keyword evidence="2" id="KW-0378">Hydrolase</keyword>
<dbReference type="Gene3D" id="3.40.720.10">
    <property type="entry name" value="Alkaline Phosphatase, subunit A"/>
    <property type="match status" value="1"/>
</dbReference>
<dbReference type="PANTHER" id="PTHR45953:SF1">
    <property type="entry name" value="IDURONATE 2-SULFATASE"/>
    <property type="match status" value="1"/>
</dbReference>
<accession>X0THI6</accession>
<dbReference type="PANTHER" id="PTHR45953">
    <property type="entry name" value="IDURONATE 2-SULFATASE"/>
    <property type="match status" value="1"/>
</dbReference>
<sequence length="119" mass="14521">YMDGRSFLPLLAGKEIPWRDAVFYEYYWEWNYPQTPTVHGVRTDRYKYMHYHGIWDIDELYDLQNDPEEMHNLIDSPEHQELVKKLNSMVFAWLEETDGMNILLRRYSGYRGDKRRPAK</sequence>
<protein>
    <recommendedName>
        <fullName evidence="3">N-sulphoglucosamine sulphohydrolase C-terminal domain-containing protein</fullName>
    </recommendedName>
</protein>
<evidence type="ECO:0000256" key="2">
    <source>
        <dbReference type="ARBA" id="ARBA00022801"/>
    </source>
</evidence>
<reference evidence="4" key="1">
    <citation type="journal article" date="2014" name="Front. Microbiol.">
        <title>High frequency of phylogenetically diverse reductive dehalogenase-homologous genes in deep subseafloor sedimentary metagenomes.</title>
        <authorList>
            <person name="Kawai M."/>
            <person name="Futagami T."/>
            <person name="Toyoda A."/>
            <person name="Takaki Y."/>
            <person name="Nishi S."/>
            <person name="Hori S."/>
            <person name="Arai W."/>
            <person name="Tsubouchi T."/>
            <person name="Morono Y."/>
            <person name="Uchiyama I."/>
            <person name="Ito T."/>
            <person name="Fujiyama A."/>
            <person name="Inagaki F."/>
            <person name="Takami H."/>
        </authorList>
    </citation>
    <scope>NUCLEOTIDE SEQUENCE</scope>
    <source>
        <strain evidence="4">Expedition CK06-06</strain>
    </source>
</reference>